<dbReference type="InterPro" id="IPR000515">
    <property type="entry name" value="MetI-like"/>
</dbReference>
<evidence type="ECO:0000256" key="4">
    <source>
        <dbReference type="ARBA" id="ARBA00022692"/>
    </source>
</evidence>
<feature type="transmembrane region" description="Helical" evidence="8">
    <location>
        <begin position="234"/>
        <end position="256"/>
    </location>
</feature>
<keyword evidence="2 8" id="KW-0813">Transport</keyword>
<evidence type="ECO:0000256" key="1">
    <source>
        <dbReference type="ARBA" id="ARBA00004651"/>
    </source>
</evidence>
<comment type="similarity">
    <text evidence="7">Belongs to the binding-protein-dependent transport system permease family. OppBC subfamily.</text>
</comment>
<evidence type="ECO:0000256" key="2">
    <source>
        <dbReference type="ARBA" id="ARBA00022448"/>
    </source>
</evidence>
<evidence type="ECO:0000256" key="3">
    <source>
        <dbReference type="ARBA" id="ARBA00022475"/>
    </source>
</evidence>
<dbReference type="InterPro" id="IPR035906">
    <property type="entry name" value="MetI-like_sf"/>
</dbReference>
<evidence type="ECO:0000256" key="7">
    <source>
        <dbReference type="ARBA" id="ARBA00024202"/>
    </source>
</evidence>
<keyword evidence="6 8" id="KW-0472">Membrane</keyword>
<keyword evidence="11" id="KW-1185">Reference proteome</keyword>
<evidence type="ECO:0000256" key="6">
    <source>
        <dbReference type="ARBA" id="ARBA00023136"/>
    </source>
</evidence>
<organism evidence="10 11">
    <name type="scientific">Lysobacter korlensis</name>
    <dbReference type="NCBI Taxonomy" id="553636"/>
    <lineage>
        <taxon>Bacteria</taxon>
        <taxon>Pseudomonadati</taxon>
        <taxon>Pseudomonadota</taxon>
        <taxon>Gammaproteobacteria</taxon>
        <taxon>Lysobacterales</taxon>
        <taxon>Lysobacteraceae</taxon>
        <taxon>Lysobacter</taxon>
    </lineage>
</organism>
<dbReference type="InterPro" id="IPR045621">
    <property type="entry name" value="BPD_transp_1_N"/>
</dbReference>
<dbReference type="CDD" id="cd06261">
    <property type="entry name" value="TM_PBP2"/>
    <property type="match status" value="1"/>
</dbReference>
<evidence type="ECO:0000256" key="5">
    <source>
        <dbReference type="ARBA" id="ARBA00022989"/>
    </source>
</evidence>
<dbReference type="PROSITE" id="PS50928">
    <property type="entry name" value="ABC_TM1"/>
    <property type="match status" value="1"/>
</dbReference>
<dbReference type="PANTHER" id="PTHR43163:SF6">
    <property type="entry name" value="DIPEPTIDE TRANSPORT SYSTEM PERMEASE PROTEIN DPPB-RELATED"/>
    <property type="match status" value="1"/>
</dbReference>
<protein>
    <submittedName>
        <fullName evidence="10">ABC transporter permease</fullName>
    </submittedName>
</protein>
<name>A0ABV6RT04_9GAMM</name>
<keyword evidence="5 8" id="KW-1133">Transmembrane helix</keyword>
<dbReference type="Gene3D" id="1.10.3720.10">
    <property type="entry name" value="MetI-like"/>
    <property type="match status" value="1"/>
</dbReference>
<gene>
    <name evidence="10" type="ORF">ACFFGH_19925</name>
</gene>
<evidence type="ECO:0000256" key="8">
    <source>
        <dbReference type="RuleBase" id="RU363032"/>
    </source>
</evidence>
<dbReference type="Pfam" id="PF19300">
    <property type="entry name" value="BPD_transp_1_N"/>
    <property type="match status" value="1"/>
</dbReference>
<sequence>MKPKVRYVLSRIVGLLLTLFAVFTFTFALTFAVPQDPARSVVGPKGTPEQIEIVREELGLNDPIPVQYVRYLGNVATADLGYSYAQRRPVVEIISERLPFTAALAAGAILFQIGVGVPIGLLAAARAGKTFDRVSLAGSLMVIALPGFWVGLVLLFLLAYTWPIFPLGGTGSFLSIVLPSITLGLAGAAWTSRIMRSEAYEFLRSDVVRGLRAKGMSPRRILLVHTLRAASGPVLTMLAIDLGYFLGGAVLIESVFSWPGIGLTSFQALRQNDIPLLMGCVIVGSVFILVLNLLADLIRLKVDPRVTI</sequence>
<evidence type="ECO:0000259" key="9">
    <source>
        <dbReference type="PROSITE" id="PS50928"/>
    </source>
</evidence>
<keyword evidence="4 8" id="KW-0812">Transmembrane</keyword>
<comment type="caution">
    <text evidence="10">The sequence shown here is derived from an EMBL/GenBank/DDBJ whole genome shotgun (WGS) entry which is preliminary data.</text>
</comment>
<feature type="transmembrane region" description="Helical" evidence="8">
    <location>
        <begin position="12"/>
        <end position="33"/>
    </location>
</feature>
<dbReference type="SUPFAM" id="SSF161098">
    <property type="entry name" value="MetI-like"/>
    <property type="match status" value="1"/>
</dbReference>
<evidence type="ECO:0000313" key="11">
    <source>
        <dbReference type="Proteomes" id="UP001589896"/>
    </source>
</evidence>
<accession>A0ABV6RT04</accession>
<feature type="transmembrane region" description="Helical" evidence="8">
    <location>
        <begin position="136"/>
        <end position="160"/>
    </location>
</feature>
<dbReference type="PANTHER" id="PTHR43163">
    <property type="entry name" value="DIPEPTIDE TRANSPORT SYSTEM PERMEASE PROTEIN DPPB-RELATED"/>
    <property type="match status" value="1"/>
</dbReference>
<feature type="transmembrane region" description="Helical" evidence="8">
    <location>
        <begin position="100"/>
        <end position="124"/>
    </location>
</feature>
<dbReference type="RefSeq" id="WP_386671555.1">
    <property type="nucleotide sequence ID" value="NZ_JBHLTG010000005.1"/>
</dbReference>
<feature type="transmembrane region" description="Helical" evidence="8">
    <location>
        <begin position="276"/>
        <end position="295"/>
    </location>
</feature>
<reference evidence="10 11" key="1">
    <citation type="submission" date="2024-09" db="EMBL/GenBank/DDBJ databases">
        <authorList>
            <person name="Sun Q."/>
            <person name="Mori K."/>
        </authorList>
    </citation>
    <scope>NUCLEOTIDE SEQUENCE [LARGE SCALE GENOMIC DNA]</scope>
    <source>
        <strain evidence="10 11">KCTC 23076</strain>
    </source>
</reference>
<proteinExistence type="inferred from homology"/>
<feature type="domain" description="ABC transmembrane type-1" evidence="9">
    <location>
        <begin position="98"/>
        <end position="299"/>
    </location>
</feature>
<dbReference type="Proteomes" id="UP001589896">
    <property type="component" value="Unassembled WGS sequence"/>
</dbReference>
<evidence type="ECO:0000313" key="10">
    <source>
        <dbReference type="EMBL" id="MFC0680110.1"/>
    </source>
</evidence>
<comment type="subcellular location">
    <subcellularLocation>
        <location evidence="1 8">Cell membrane</location>
        <topology evidence="1 8">Multi-pass membrane protein</topology>
    </subcellularLocation>
</comment>
<dbReference type="Pfam" id="PF00528">
    <property type="entry name" value="BPD_transp_1"/>
    <property type="match status" value="1"/>
</dbReference>
<dbReference type="EMBL" id="JBHLTG010000005">
    <property type="protein sequence ID" value="MFC0680110.1"/>
    <property type="molecule type" value="Genomic_DNA"/>
</dbReference>
<keyword evidence="3" id="KW-1003">Cell membrane</keyword>
<feature type="transmembrane region" description="Helical" evidence="8">
    <location>
        <begin position="172"/>
        <end position="190"/>
    </location>
</feature>